<keyword evidence="1" id="KW-0812">Transmembrane</keyword>
<evidence type="ECO:0000313" key="3">
    <source>
        <dbReference type="Proteomes" id="UP001301958"/>
    </source>
</evidence>
<name>A0AAN7GNJ8_9PEZI</name>
<sequence>MSSSSASLPISSFSDSSSYLPSLFLVPTFFAVLLIIKARSILTVCIIRFFVCTGSWFSVVIGILSMSKLILRVVISLDPRANSIPT</sequence>
<gene>
    <name evidence="2" type="ORF">QBC38DRAFT_488102</name>
</gene>
<accession>A0AAN7GNJ8</accession>
<reference evidence="2" key="2">
    <citation type="submission" date="2023-05" db="EMBL/GenBank/DDBJ databases">
        <authorList>
            <consortium name="Lawrence Berkeley National Laboratory"/>
            <person name="Steindorff A."/>
            <person name="Hensen N."/>
            <person name="Bonometti L."/>
            <person name="Westerberg I."/>
            <person name="Brannstrom I.O."/>
            <person name="Guillou S."/>
            <person name="Cros-Aarteil S."/>
            <person name="Calhoun S."/>
            <person name="Haridas S."/>
            <person name="Kuo A."/>
            <person name="Mondo S."/>
            <person name="Pangilinan J."/>
            <person name="Riley R."/>
            <person name="Labutti K."/>
            <person name="Andreopoulos B."/>
            <person name="Lipzen A."/>
            <person name="Chen C."/>
            <person name="Yanf M."/>
            <person name="Daum C."/>
            <person name="Ng V."/>
            <person name="Clum A."/>
            <person name="Ohm R."/>
            <person name="Martin F."/>
            <person name="Silar P."/>
            <person name="Natvig D."/>
            <person name="Lalanne C."/>
            <person name="Gautier V."/>
            <person name="Ament-Velasquez S.L."/>
            <person name="Kruys A."/>
            <person name="Hutchinson M.I."/>
            <person name="Powell A.J."/>
            <person name="Barry K."/>
            <person name="Miller A.N."/>
            <person name="Grigoriev I.V."/>
            <person name="Debuchy R."/>
            <person name="Gladieux P."/>
            <person name="Thoren M.H."/>
            <person name="Johannesson H."/>
        </authorList>
    </citation>
    <scope>NUCLEOTIDE SEQUENCE</scope>
    <source>
        <strain evidence="2">CBS 990.96</strain>
    </source>
</reference>
<proteinExistence type="predicted"/>
<reference evidence="2" key="1">
    <citation type="journal article" date="2023" name="Mol. Phylogenet. Evol.">
        <title>Genome-scale phylogeny and comparative genomics of the fungal order Sordariales.</title>
        <authorList>
            <person name="Hensen N."/>
            <person name="Bonometti L."/>
            <person name="Westerberg I."/>
            <person name="Brannstrom I.O."/>
            <person name="Guillou S."/>
            <person name="Cros-Aarteil S."/>
            <person name="Calhoun S."/>
            <person name="Haridas S."/>
            <person name="Kuo A."/>
            <person name="Mondo S."/>
            <person name="Pangilinan J."/>
            <person name="Riley R."/>
            <person name="LaButti K."/>
            <person name="Andreopoulos B."/>
            <person name="Lipzen A."/>
            <person name="Chen C."/>
            <person name="Yan M."/>
            <person name="Daum C."/>
            <person name="Ng V."/>
            <person name="Clum A."/>
            <person name="Steindorff A."/>
            <person name="Ohm R.A."/>
            <person name="Martin F."/>
            <person name="Silar P."/>
            <person name="Natvig D.O."/>
            <person name="Lalanne C."/>
            <person name="Gautier V."/>
            <person name="Ament-Velasquez S.L."/>
            <person name="Kruys A."/>
            <person name="Hutchinson M.I."/>
            <person name="Powell A.J."/>
            <person name="Barry K."/>
            <person name="Miller A.N."/>
            <person name="Grigoriev I.V."/>
            <person name="Debuchy R."/>
            <person name="Gladieux P."/>
            <person name="Hiltunen Thoren M."/>
            <person name="Johannesson H."/>
        </authorList>
    </citation>
    <scope>NUCLEOTIDE SEQUENCE</scope>
    <source>
        <strain evidence="2">CBS 990.96</strain>
    </source>
</reference>
<feature type="transmembrane region" description="Helical" evidence="1">
    <location>
        <begin position="20"/>
        <end position="38"/>
    </location>
</feature>
<evidence type="ECO:0000313" key="2">
    <source>
        <dbReference type="EMBL" id="KAK4223231.1"/>
    </source>
</evidence>
<dbReference type="Proteomes" id="UP001301958">
    <property type="component" value="Unassembled WGS sequence"/>
</dbReference>
<organism evidence="2 3">
    <name type="scientific">Podospora fimiseda</name>
    <dbReference type="NCBI Taxonomy" id="252190"/>
    <lineage>
        <taxon>Eukaryota</taxon>
        <taxon>Fungi</taxon>
        <taxon>Dikarya</taxon>
        <taxon>Ascomycota</taxon>
        <taxon>Pezizomycotina</taxon>
        <taxon>Sordariomycetes</taxon>
        <taxon>Sordariomycetidae</taxon>
        <taxon>Sordariales</taxon>
        <taxon>Podosporaceae</taxon>
        <taxon>Podospora</taxon>
    </lineage>
</organism>
<dbReference type="EMBL" id="MU865434">
    <property type="protein sequence ID" value="KAK4223231.1"/>
    <property type="molecule type" value="Genomic_DNA"/>
</dbReference>
<feature type="transmembrane region" description="Helical" evidence="1">
    <location>
        <begin position="45"/>
        <end position="66"/>
    </location>
</feature>
<keyword evidence="1" id="KW-0472">Membrane</keyword>
<keyword evidence="1" id="KW-1133">Transmembrane helix</keyword>
<comment type="caution">
    <text evidence="2">The sequence shown here is derived from an EMBL/GenBank/DDBJ whole genome shotgun (WGS) entry which is preliminary data.</text>
</comment>
<evidence type="ECO:0000256" key="1">
    <source>
        <dbReference type="SAM" id="Phobius"/>
    </source>
</evidence>
<keyword evidence="3" id="KW-1185">Reference proteome</keyword>
<protein>
    <submittedName>
        <fullName evidence="2">Uncharacterized protein</fullName>
    </submittedName>
</protein>
<dbReference type="AlphaFoldDB" id="A0AAN7GNJ8"/>